<sequence>MFKNYFKTAFRNLLRSKGFSLVNIASLAIGITGCLVIALFVWDELKFDQSITGGENVYRVYTVRNDNNTVTKAAVVAPAIASYLDQHYPEVDTTARILMSADKFLFEVNQKSDYEEKGWFAEASFFKIFPLAFDKGDPATALTMPSSMVITSELAKRYFGKEDPIGKTIKIDKEDFIVTGVLGPLPRHFHLDFHYLMSLSSAGIAAERMQSWDWSQFYTYARLKAGSNVQRLQDKFQAYVKKEIIPRQQQTGTTIMPYFQPLQNIHLQSADFVYDNAIRGNETYVKGLSIIALFVLIIACFNFINLATARSFRRAKEIGIRKVIGADRKQLIIQFIGETVLLSVLSVMIATIATCLIIPSLNSFTGKSIRFNPLTDPGIACALLVSGIIIGILAGIYPAFVLSGFQPIKVLKSMKITGNSIRAGWLRKGLVVIQFALSALLIVSSLIVYRQIRYMNNKDLGFQKEQVLYFQVRGDVEKNLETFKSELRNSTNIVSVTSGYGLPGDQFAGDNITIPGKDGNKNYPANVFIGDHDYIKTLGLRLIAGRDFSREMATDEEQAFIINETAVKDLGFGTPEKALGQRLNWDKWEPDSLHPVKEGRVIGVVQDFNYKSLHEKIMASVIQIYPKVVYKVAVKIRPDDIKSTIAFINKVWNQFSPGYPLAYQFMDESYDAMYRSEEKLGSLLWAFTIMAIVIGCMGLFALAALSAEQRVKEIGIRKVLGAGILNIVGLLSRNFLFLVLLASIIAFPIAWWAMNNWLDDFPYRITISIGVFFIATLAALAIAFITVSFQAIRAALANPVKSLRTE</sequence>
<feature type="transmembrane region" description="Helical" evidence="6">
    <location>
        <begin position="331"/>
        <end position="359"/>
    </location>
</feature>
<dbReference type="InterPro" id="IPR050250">
    <property type="entry name" value="Macrolide_Exporter_MacB"/>
</dbReference>
<feature type="transmembrane region" description="Helical" evidence="6">
    <location>
        <begin position="683"/>
        <end position="707"/>
    </location>
</feature>
<dbReference type="PROSITE" id="PS51257">
    <property type="entry name" value="PROKAR_LIPOPROTEIN"/>
    <property type="match status" value="1"/>
</dbReference>
<evidence type="ECO:0000259" key="7">
    <source>
        <dbReference type="Pfam" id="PF02687"/>
    </source>
</evidence>
<feature type="transmembrane region" description="Helical" evidence="6">
    <location>
        <begin position="425"/>
        <end position="449"/>
    </location>
</feature>
<dbReference type="Pfam" id="PF02687">
    <property type="entry name" value="FtsX"/>
    <property type="match status" value="2"/>
</dbReference>
<dbReference type="PANTHER" id="PTHR30572:SF18">
    <property type="entry name" value="ABC-TYPE MACROLIDE FAMILY EXPORT SYSTEM PERMEASE COMPONENT 2"/>
    <property type="match status" value="1"/>
</dbReference>
<evidence type="ECO:0000256" key="4">
    <source>
        <dbReference type="ARBA" id="ARBA00022989"/>
    </source>
</evidence>
<evidence type="ECO:0000256" key="3">
    <source>
        <dbReference type="ARBA" id="ARBA00022692"/>
    </source>
</evidence>
<dbReference type="Pfam" id="PF12704">
    <property type="entry name" value="MacB_PCD"/>
    <property type="match status" value="1"/>
</dbReference>
<evidence type="ECO:0000256" key="1">
    <source>
        <dbReference type="ARBA" id="ARBA00004651"/>
    </source>
</evidence>
<evidence type="ECO:0000259" key="8">
    <source>
        <dbReference type="Pfam" id="PF12704"/>
    </source>
</evidence>
<dbReference type="OrthoDB" id="5933722at2"/>
<evidence type="ECO:0000313" key="9">
    <source>
        <dbReference type="EMBL" id="SHE35632.1"/>
    </source>
</evidence>
<organism evidence="9 10">
    <name type="scientific">Flavisolibacter ginsengisoli DSM 18119</name>
    <dbReference type="NCBI Taxonomy" id="1121884"/>
    <lineage>
        <taxon>Bacteria</taxon>
        <taxon>Pseudomonadati</taxon>
        <taxon>Bacteroidota</taxon>
        <taxon>Chitinophagia</taxon>
        <taxon>Chitinophagales</taxon>
        <taxon>Chitinophagaceae</taxon>
        <taxon>Flavisolibacter</taxon>
    </lineage>
</organism>
<feature type="transmembrane region" description="Helical" evidence="6">
    <location>
        <begin position="765"/>
        <end position="787"/>
    </location>
</feature>
<feature type="transmembrane region" description="Helical" evidence="6">
    <location>
        <begin position="21"/>
        <end position="42"/>
    </location>
</feature>
<dbReference type="Proteomes" id="UP000184048">
    <property type="component" value="Unassembled WGS sequence"/>
</dbReference>
<evidence type="ECO:0000256" key="6">
    <source>
        <dbReference type="SAM" id="Phobius"/>
    </source>
</evidence>
<dbReference type="InterPro" id="IPR025857">
    <property type="entry name" value="MacB_PCD"/>
</dbReference>
<evidence type="ECO:0000256" key="2">
    <source>
        <dbReference type="ARBA" id="ARBA00022475"/>
    </source>
</evidence>
<proteinExistence type="predicted"/>
<dbReference type="GO" id="GO:0022857">
    <property type="term" value="F:transmembrane transporter activity"/>
    <property type="evidence" value="ECO:0007669"/>
    <property type="project" value="TreeGrafter"/>
</dbReference>
<keyword evidence="2" id="KW-1003">Cell membrane</keyword>
<feature type="transmembrane region" description="Helical" evidence="6">
    <location>
        <begin position="288"/>
        <end position="310"/>
    </location>
</feature>
<evidence type="ECO:0000313" key="10">
    <source>
        <dbReference type="Proteomes" id="UP000184048"/>
    </source>
</evidence>
<accession>A0A1M4STZ4</accession>
<keyword evidence="4 6" id="KW-1133">Transmembrane helix</keyword>
<name>A0A1M4STZ4_9BACT</name>
<dbReference type="AlphaFoldDB" id="A0A1M4STZ4"/>
<feature type="domain" description="MacB-like periplasmic core" evidence="8">
    <location>
        <begin position="20"/>
        <end position="238"/>
    </location>
</feature>
<dbReference type="STRING" id="1121884.SAMN02745131_00229"/>
<reference evidence="9 10" key="1">
    <citation type="submission" date="2016-11" db="EMBL/GenBank/DDBJ databases">
        <authorList>
            <person name="Jaros S."/>
            <person name="Januszkiewicz K."/>
            <person name="Wedrychowicz H."/>
        </authorList>
    </citation>
    <scope>NUCLEOTIDE SEQUENCE [LARGE SCALE GENOMIC DNA]</scope>
    <source>
        <strain evidence="9 10">DSM 18119</strain>
    </source>
</reference>
<keyword evidence="5 6" id="KW-0472">Membrane</keyword>
<feature type="domain" description="ABC3 transporter permease C-terminal" evidence="7">
    <location>
        <begin position="686"/>
        <end position="795"/>
    </location>
</feature>
<feature type="transmembrane region" description="Helical" evidence="6">
    <location>
        <begin position="735"/>
        <end position="753"/>
    </location>
</feature>
<dbReference type="GO" id="GO:0005886">
    <property type="term" value="C:plasma membrane"/>
    <property type="evidence" value="ECO:0007669"/>
    <property type="project" value="UniProtKB-SubCell"/>
</dbReference>
<protein>
    <submittedName>
        <fullName evidence="9">Putative ABC transport system permease protein</fullName>
    </submittedName>
</protein>
<dbReference type="EMBL" id="FQUU01000001">
    <property type="protein sequence ID" value="SHE35632.1"/>
    <property type="molecule type" value="Genomic_DNA"/>
</dbReference>
<feature type="transmembrane region" description="Helical" evidence="6">
    <location>
        <begin position="379"/>
        <end position="405"/>
    </location>
</feature>
<dbReference type="RefSeq" id="WP_072833389.1">
    <property type="nucleotide sequence ID" value="NZ_FQUU01000001.1"/>
</dbReference>
<feature type="domain" description="ABC3 transporter permease C-terminal" evidence="7">
    <location>
        <begin position="290"/>
        <end position="406"/>
    </location>
</feature>
<keyword evidence="3 6" id="KW-0812">Transmembrane</keyword>
<dbReference type="InterPro" id="IPR003838">
    <property type="entry name" value="ABC3_permease_C"/>
</dbReference>
<evidence type="ECO:0000256" key="5">
    <source>
        <dbReference type="ARBA" id="ARBA00023136"/>
    </source>
</evidence>
<dbReference type="PANTHER" id="PTHR30572">
    <property type="entry name" value="MEMBRANE COMPONENT OF TRANSPORTER-RELATED"/>
    <property type="match status" value="1"/>
</dbReference>
<gene>
    <name evidence="9" type="ORF">SAMN02745131_00229</name>
</gene>
<comment type="subcellular location">
    <subcellularLocation>
        <location evidence="1">Cell membrane</location>
        <topology evidence="1">Multi-pass membrane protein</topology>
    </subcellularLocation>
</comment>
<keyword evidence="10" id="KW-1185">Reference proteome</keyword>